<keyword evidence="5 8" id="KW-0378">Hydrolase</keyword>
<evidence type="ECO:0000313" key="9">
    <source>
        <dbReference type="Proteomes" id="UP000522590"/>
    </source>
</evidence>
<dbReference type="InterPro" id="IPR029058">
    <property type="entry name" value="AB_hydrolase_fold"/>
</dbReference>
<dbReference type="Pfam" id="PF07519">
    <property type="entry name" value="Tannase"/>
    <property type="match status" value="1"/>
</dbReference>
<dbReference type="PANTHER" id="PTHR33938">
    <property type="entry name" value="FERULOYL ESTERASE B-RELATED"/>
    <property type="match status" value="1"/>
</dbReference>
<evidence type="ECO:0000256" key="6">
    <source>
        <dbReference type="ARBA" id="ARBA00022837"/>
    </source>
</evidence>
<protein>
    <submittedName>
        <fullName evidence="8">Tannase/feruloyl esterase family alpha/beta hydrolase</fullName>
    </submittedName>
</protein>
<keyword evidence="6" id="KW-0106">Calcium</keyword>
<gene>
    <name evidence="8" type="ORF">HUK81_14035</name>
</gene>
<dbReference type="Gene3D" id="3.40.50.1820">
    <property type="entry name" value="alpha/beta hydrolase"/>
    <property type="match status" value="1"/>
</dbReference>
<evidence type="ECO:0000256" key="3">
    <source>
        <dbReference type="ARBA" id="ARBA00022723"/>
    </source>
</evidence>
<reference evidence="8 9" key="1">
    <citation type="submission" date="2020-06" db="EMBL/GenBank/DDBJ databases">
        <title>Description of novel acetic acid bacteria.</title>
        <authorList>
            <person name="Sombolestani A."/>
        </authorList>
    </citation>
    <scope>NUCLEOTIDE SEQUENCE [LARGE SCALE GENOMIC DNA]</scope>
    <source>
        <strain evidence="8 9">LMG 25</strain>
    </source>
</reference>
<evidence type="ECO:0000313" key="8">
    <source>
        <dbReference type="EMBL" id="NVN38040.1"/>
    </source>
</evidence>
<dbReference type="GO" id="GO:0052689">
    <property type="term" value="F:carboxylic ester hydrolase activity"/>
    <property type="evidence" value="ECO:0007669"/>
    <property type="project" value="UniProtKB-KW"/>
</dbReference>
<evidence type="ECO:0000256" key="5">
    <source>
        <dbReference type="ARBA" id="ARBA00022801"/>
    </source>
</evidence>
<proteinExistence type="inferred from homology"/>
<dbReference type="GO" id="GO:0046872">
    <property type="term" value="F:metal ion binding"/>
    <property type="evidence" value="ECO:0007669"/>
    <property type="project" value="UniProtKB-KW"/>
</dbReference>
<keyword evidence="7" id="KW-1015">Disulfide bond</keyword>
<dbReference type="PANTHER" id="PTHR33938:SF15">
    <property type="entry name" value="FERULOYL ESTERASE B-RELATED"/>
    <property type="match status" value="1"/>
</dbReference>
<dbReference type="RefSeq" id="WP_176643764.1">
    <property type="nucleotide sequence ID" value="NZ_JABXXS010000039.1"/>
</dbReference>
<organism evidence="8 9">
    <name type="scientific">Komagataeibacter swingsii</name>
    <dbReference type="NCBI Taxonomy" id="215220"/>
    <lineage>
        <taxon>Bacteria</taxon>
        <taxon>Pseudomonadati</taxon>
        <taxon>Pseudomonadota</taxon>
        <taxon>Alphaproteobacteria</taxon>
        <taxon>Acetobacterales</taxon>
        <taxon>Acetobacteraceae</taxon>
        <taxon>Komagataeibacter</taxon>
    </lineage>
</organism>
<dbReference type="Proteomes" id="UP000522590">
    <property type="component" value="Unassembled WGS sequence"/>
</dbReference>
<dbReference type="InterPro" id="IPR011118">
    <property type="entry name" value="Tannase/feruloyl_esterase"/>
</dbReference>
<sequence length="425" mass="45869">MGMVEGLKRGFAVANTDMGTAPDINGIADYPERWIDFGYRATHEMTRVAKDLVNAFYKPHSFYAYFAGCSTGGQQALAEAQRYPRDYDGILAGDPGHNRTHVSTYFLWNYAALNSAPDAKLSSGQWSLVSHAVLAHCAGKDGGAVGDAFLTDPRKCHFDPTTLPACKAGKSGDECITAPQLKVLQRLYSGPVNSRTGERIYAGLTPGSESMPLGPVMQGDPAIWPAQQFYLFKWALGQDFVPEHFDFDHDLDRVDARLASELNANASDLSDFARNGGKLLIYSGLADPAVPFSEVVNYYDRVTTSAGGPDVGGKFARLFLVPGMGHCFGGPGATAMGQPFTSDVPATPDRDVLMSLVAWTEQGAAPSSLIVHSNSEPGKPMAERPVCAYPALPEYKGGDATKPTNFKCVEHERGVEQRPALRYLN</sequence>
<evidence type="ECO:0000256" key="2">
    <source>
        <dbReference type="ARBA" id="ARBA00022487"/>
    </source>
</evidence>
<evidence type="ECO:0000256" key="7">
    <source>
        <dbReference type="ARBA" id="ARBA00023157"/>
    </source>
</evidence>
<evidence type="ECO:0000256" key="1">
    <source>
        <dbReference type="ARBA" id="ARBA00006249"/>
    </source>
</evidence>
<name>A0A850P608_9PROT</name>
<accession>A0A850P608</accession>
<comment type="caution">
    <text evidence="8">The sequence shown here is derived from an EMBL/GenBank/DDBJ whole genome shotgun (WGS) entry which is preliminary data.</text>
</comment>
<keyword evidence="3" id="KW-0479">Metal-binding</keyword>
<comment type="similarity">
    <text evidence="1">Belongs to the tannase family.</text>
</comment>
<keyword evidence="2" id="KW-0719">Serine esterase</keyword>
<evidence type="ECO:0000256" key="4">
    <source>
        <dbReference type="ARBA" id="ARBA00022729"/>
    </source>
</evidence>
<dbReference type="AlphaFoldDB" id="A0A850P608"/>
<keyword evidence="4" id="KW-0732">Signal</keyword>
<dbReference type="EMBL" id="JABXXS010000039">
    <property type="protein sequence ID" value="NVN38040.1"/>
    <property type="molecule type" value="Genomic_DNA"/>
</dbReference>
<dbReference type="SUPFAM" id="SSF53474">
    <property type="entry name" value="alpha/beta-Hydrolases"/>
    <property type="match status" value="1"/>
</dbReference>